<evidence type="ECO:0000259" key="22">
    <source>
        <dbReference type="PROSITE" id="PS52039"/>
    </source>
</evidence>
<evidence type="ECO:0000256" key="15">
    <source>
        <dbReference type="ARBA" id="ARBA00049360"/>
    </source>
</evidence>
<evidence type="ECO:0000256" key="9">
    <source>
        <dbReference type="ARBA" id="ARBA00022840"/>
    </source>
</evidence>
<reference evidence="23 24" key="1">
    <citation type="submission" date="2021-02" db="EMBL/GenBank/DDBJ databases">
        <title>Nitrogen-fixing ability and nitrogen fixation related genes of thermophilic fermentative bacteria in the genus Caldicellulosiruptor.</title>
        <authorList>
            <person name="Chen Y."/>
            <person name="Nishihara A."/>
            <person name="Haruta S."/>
        </authorList>
    </citation>
    <scope>NUCLEOTIDE SEQUENCE [LARGE SCALE GENOMIC DNA]</scope>
    <source>
        <strain evidence="23 24">YA01</strain>
    </source>
</reference>
<organism evidence="23 24">
    <name type="scientific">Caldicellulosiruptor diazotrophicus</name>
    <dbReference type="NCBI Taxonomy" id="2806205"/>
    <lineage>
        <taxon>Bacteria</taxon>
        <taxon>Bacillati</taxon>
        <taxon>Bacillota</taxon>
        <taxon>Bacillota incertae sedis</taxon>
        <taxon>Caldicellulosiruptorales</taxon>
        <taxon>Caldicellulosiruptoraceae</taxon>
        <taxon>Caldicellulosiruptor</taxon>
    </lineage>
</organism>
<evidence type="ECO:0000256" key="4">
    <source>
        <dbReference type="ARBA" id="ARBA00022490"/>
    </source>
</evidence>
<dbReference type="HAMAP" id="MF_01125">
    <property type="entry name" value="Reverse_gyrase"/>
    <property type="match status" value="1"/>
</dbReference>
<dbReference type="CDD" id="cd00186">
    <property type="entry name" value="TOP1Ac"/>
    <property type="match status" value="1"/>
</dbReference>
<dbReference type="Pfam" id="PF01131">
    <property type="entry name" value="Topoisom_bac"/>
    <property type="match status" value="1"/>
</dbReference>
<dbReference type="InterPro" id="IPR013826">
    <property type="entry name" value="Topo_IA_cen_sub3"/>
</dbReference>
<keyword evidence="13 16" id="KW-0413">Isomerase</keyword>
<evidence type="ECO:0000256" key="3">
    <source>
        <dbReference type="ARBA" id="ARBA00011245"/>
    </source>
</evidence>
<dbReference type="Gene3D" id="1.10.460.10">
    <property type="entry name" value="Topoisomerase I, domain 2"/>
    <property type="match status" value="1"/>
</dbReference>
<comment type="cofactor">
    <cofactor evidence="16">
        <name>Zn(2+)</name>
        <dbReference type="ChEBI" id="CHEBI:29105"/>
    </cofactor>
    <text evidence="16">Binds 1 or 2 zinc ions per subunit.</text>
</comment>
<keyword evidence="5 16" id="KW-0479">Metal-binding</keyword>
<evidence type="ECO:0000256" key="6">
    <source>
        <dbReference type="ARBA" id="ARBA00022741"/>
    </source>
</evidence>
<evidence type="ECO:0000256" key="8">
    <source>
        <dbReference type="ARBA" id="ARBA00022833"/>
    </source>
</evidence>
<dbReference type="Proteomes" id="UP000663623">
    <property type="component" value="Chromosome"/>
</dbReference>
<dbReference type="PROSITE" id="PS52037">
    <property type="entry name" value="ZF_RG_C"/>
    <property type="match status" value="1"/>
</dbReference>
<accession>A0ABM7NMS9</accession>
<feature type="domain" description="RG N-terminal-type" evidence="21">
    <location>
        <begin position="1"/>
        <end position="40"/>
    </location>
</feature>
<evidence type="ECO:0000256" key="16">
    <source>
        <dbReference type="HAMAP-Rule" id="MF_01125"/>
    </source>
</evidence>
<feature type="coiled-coil region" evidence="18">
    <location>
        <begin position="1084"/>
        <end position="1111"/>
    </location>
</feature>
<evidence type="ECO:0000256" key="1">
    <source>
        <dbReference type="ARBA" id="ARBA00001946"/>
    </source>
</evidence>
<dbReference type="SMART" id="SM00437">
    <property type="entry name" value="TOP1Ac"/>
    <property type="match status" value="1"/>
</dbReference>
<dbReference type="PRINTS" id="PR00417">
    <property type="entry name" value="PRTPISMRASEI"/>
</dbReference>
<feature type="domain" description="Helicase ATP-binding" evidence="20">
    <location>
        <begin position="88"/>
        <end position="289"/>
    </location>
</feature>
<dbReference type="Pfam" id="PF00270">
    <property type="entry name" value="DEAD"/>
    <property type="match status" value="1"/>
</dbReference>
<dbReference type="InterPro" id="IPR003601">
    <property type="entry name" value="Topo_IA_2"/>
</dbReference>
<sequence length="1122" mass="130516">MATGAKYYHSCINCGGINTDTRNEKGLPCEQCLSQEQISRNIFESLKKKGTLKDYQIYWNFQQNFDTFGKFFEHIFQKPLTGYQRTWARRFLLSKSFTLVAPTGVGKTTFGLVASLFLALNGKKSALVFPTVSLAQQSFERLEEFKAKIENANTVKILLFNSSMTKSRKEEFEKRFLSCDFDILIITTQFVSKRKDVLSKMFFDLVFVDDVDAILKSSKNIDTLLQMIGFSEDEIEKAFERLRSKNKENGQDTVSNGSKNKGMLIVSSATAKPQGLKPLLFRELLGFEIGRFTFNIRNITNIRIRKRSKEKLLEIINILKDGILLFVNTEEEGKEIVKFLAENGIKIGTTWINFEEEFELFKERKLNVICGVSSYYGKLIRGIDLPDRIKYCIFWGTPSFRFSVDIDKAPRFVLERVFVEYLEEHPKLKEYFKNVENLQTEKLRQLVLKYISEETYNKIVQELFSHLKITDDGKLVIPDVPTYIQGSGRTSRMFEMRLTKGISILFEEDDTVFESLKSRLMFLLDEEWIEENDVELESLIVEVEESRKSRNEDSNIIDIKSRLMIVESPTKADTISKFLEKASTRRYGKLSVYESITPEGILLISASKGHVYDLETKKGLHGVEYHDGKFIPYYNSIKRCMKCNTQFTDELESCPKCASNTIDDKKEILKTLRELALEVDEVLIATDPDVEGEKISWDISQYLKPANSNIKRIEMHEITRYGLDSALRNPRQFNTNLVKSQIVRRIEDRWVGFELSSKLQENFQNYNLSAGRVQSTILGWIVEREKEYAKSERTFTLLKLENGYSLEIEGEEECHRVKAEVVEQKIEEIPAPAPFTTSSLLSLASQKLNLGVQQIMEILQFLFEHGFITYHRTDSTRISITGQNIARIFLEKIGKKELFSPRSFGDEGAHEAIRPVKPISPEELKELAFEKYAQGISQNHIKVYQFIFNRFMSSQMRNPKVLVQKVYFKINDIEMVKDIFVKVEEEGWLELSPMQIYPLFDNKYYNVTDKRSYKKHTIQLYTQASLIEEMKQKNIGRPSTYAKMVETLFKRGYIFEDSFRRIRSTSLGKKVYYYLSQKYGEYVNEQTTRELEKLMDIVEEGKRDYQEILRELYNDISGLLNK</sequence>
<evidence type="ECO:0000259" key="21">
    <source>
        <dbReference type="PROSITE" id="PS52036"/>
    </source>
</evidence>
<evidence type="ECO:0000256" key="13">
    <source>
        <dbReference type="ARBA" id="ARBA00023235"/>
    </source>
</evidence>
<evidence type="ECO:0000256" key="10">
    <source>
        <dbReference type="ARBA" id="ARBA00022842"/>
    </source>
</evidence>
<dbReference type="InterPro" id="IPR003602">
    <property type="entry name" value="Topo_IA_DNA-bd_dom"/>
</dbReference>
<evidence type="ECO:0000256" key="5">
    <source>
        <dbReference type="ARBA" id="ARBA00022723"/>
    </source>
</evidence>
<comment type="subcellular location">
    <subcellularLocation>
        <location evidence="2 16">Cytoplasm</location>
    </subcellularLocation>
</comment>
<feature type="active site" description="O-(5'-phospho-DNA)-tyrosine intermediate" evidence="16">
    <location>
        <position position="870"/>
    </location>
</feature>
<feature type="domain" description="Topo IA-type catalytic" evidence="22">
    <location>
        <begin position="734"/>
        <end position="1120"/>
    </location>
</feature>
<evidence type="ECO:0000259" key="19">
    <source>
        <dbReference type="PROSITE" id="PS50880"/>
    </source>
</evidence>
<keyword evidence="9 16" id="KW-0067">ATP-binding</keyword>
<dbReference type="SMART" id="SM00493">
    <property type="entry name" value="TOPRIM"/>
    <property type="match status" value="1"/>
</dbReference>
<evidence type="ECO:0000313" key="24">
    <source>
        <dbReference type="Proteomes" id="UP000663623"/>
    </source>
</evidence>
<gene>
    <name evidence="16 23" type="primary">rgy</name>
    <name evidence="23" type="ORF">CaldiYA01_13750</name>
</gene>
<keyword evidence="12 16" id="KW-0238">DNA-binding</keyword>
<dbReference type="SMART" id="SM00436">
    <property type="entry name" value="TOP1Bc"/>
    <property type="match status" value="1"/>
</dbReference>
<comment type="similarity">
    <text evidence="14 16">In the N-terminal section; belongs to the DEAD box helicase family. DDVD subfamily.</text>
</comment>
<dbReference type="PROSITE" id="PS52039">
    <property type="entry name" value="TOPO_IA_2"/>
    <property type="match status" value="1"/>
</dbReference>
<keyword evidence="18" id="KW-0175">Coiled coil</keyword>
<dbReference type="InterPro" id="IPR023405">
    <property type="entry name" value="Topo_IA_core_domain"/>
</dbReference>
<comment type="function">
    <text evidence="17">Modifies the topological state of DNA by introducing positive supercoils in an ATP-dependent process, increasing the linking number in steps of +1. Binds to single-stranded DNA, transiently cleaves and then rejoins the ends, introducing a positive supercoil in the process. The scissile phosphodiester is attacked by the catalytic tyrosine of the enzyme, resulting in the formation of a DNA-(5'-phosphotyrosyl)-enzyme intermediate. Involved in rewinding DNA strands in regions of the chromosome that have opened up to allow replication, transcription, DNA repair and/or for DNA protection.</text>
</comment>
<dbReference type="PROSITE" id="PS51192">
    <property type="entry name" value="HELICASE_ATP_BIND_1"/>
    <property type="match status" value="1"/>
</dbReference>
<dbReference type="SUPFAM" id="SSF56712">
    <property type="entry name" value="Prokaryotic type I DNA topoisomerase"/>
    <property type="match status" value="1"/>
</dbReference>
<dbReference type="Pfam" id="PF01751">
    <property type="entry name" value="Toprim"/>
    <property type="match status" value="1"/>
</dbReference>
<name>A0ABM7NMS9_9FIRM</name>
<dbReference type="Gene3D" id="3.40.50.300">
    <property type="entry name" value="P-loop containing nucleotide triphosphate hydrolases"/>
    <property type="match status" value="3"/>
</dbReference>
<dbReference type="InterPro" id="IPR013824">
    <property type="entry name" value="Topo_IA_cen_sub1"/>
</dbReference>
<feature type="domain" description="Toprim" evidence="19">
    <location>
        <begin position="561"/>
        <end position="718"/>
    </location>
</feature>
<dbReference type="EC" id="5.6.2.-" evidence="16"/>
<dbReference type="InterPro" id="IPR013497">
    <property type="entry name" value="Topo_IA_cen"/>
</dbReference>
<dbReference type="SUPFAM" id="SSF52540">
    <property type="entry name" value="P-loop containing nucleoside triphosphate hydrolases"/>
    <property type="match status" value="2"/>
</dbReference>
<evidence type="ECO:0000256" key="7">
    <source>
        <dbReference type="ARBA" id="ARBA00022771"/>
    </source>
</evidence>
<protein>
    <recommendedName>
        <fullName evidence="16 17">Reverse gyrase</fullName>
        <ecNumber evidence="16">5.6.2.-</ecNumber>
    </recommendedName>
</protein>
<feature type="region of interest" description="Topoisomerase I" evidence="16">
    <location>
        <begin position="557"/>
        <end position="1122"/>
    </location>
</feature>
<dbReference type="SMART" id="SM00487">
    <property type="entry name" value="DEXDc"/>
    <property type="match status" value="1"/>
</dbReference>
<dbReference type="PROSITE" id="PS52036">
    <property type="entry name" value="ZF_RG_N"/>
    <property type="match status" value="1"/>
</dbReference>
<dbReference type="NCBIfam" id="TIGR01054">
    <property type="entry name" value="rgy"/>
    <property type="match status" value="1"/>
</dbReference>
<dbReference type="RefSeq" id="WP_207178169.1">
    <property type="nucleotide sequence ID" value="NZ_AP024480.1"/>
</dbReference>
<dbReference type="EMBL" id="AP024480">
    <property type="protein sequence ID" value="BCS81415.1"/>
    <property type="molecule type" value="Genomic_DNA"/>
</dbReference>
<dbReference type="PROSITE" id="PS50880">
    <property type="entry name" value="TOPRIM"/>
    <property type="match status" value="1"/>
</dbReference>
<evidence type="ECO:0000256" key="2">
    <source>
        <dbReference type="ARBA" id="ARBA00004496"/>
    </source>
</evidence>
<dbReference type="CDD" id="cd03361">
    <property type="entry name" value="TOPRIM_TopoIA_RevGyr"/>
    <property type="match status" value="1"/>
</dbReference>
<keyword evidence="6 16" id="KW-0547">Nucleotide-binding</keyword>
<dbReference type="PANTHER" id="PTHR43505">
    <property type="entry name" value="REVERSE GYRASE"/>
    <property type="match status" value="1"/>
</dbReference>
<keyword evidence="8 16" id="KW-0862">Zinc</keyword>
<evidence type="ECO:0000256" key="14">
    <source>
        <dbReference type="ARBA" id="ARBA00043976"/>
    </source>
</evidence>
<keyword evidence="10" id="KW-0460">Magnesium</keyword>
<proteinExistence type="inferred from homology"/>
<keyword evidence="16" id="KW-0378">Hydrolase</keyword>
<dbReference type="PANTHER" id="PTHR43505:SF1">
    <property type="entry name" value="REVERSE GYRASE"/>
    <property type="match status" value="1"/>
</dbReference>
<comment type="cofactor">
    <cofactor evidence="1">
        <name>Mg(2+)</name>
        <dbReference type="ChEBI" id="CHEBI:18420"/>
    </cofactor>
</comment>
<dbReference type="Gene3D" id="1.10.290.10">
    <property type="entry name" value="Topoisomerase I, domain 4"/>
    <property type="match status" value="1"/>
</dbReference>
<evidence type="ECO:0000256" key="11">
    <source>
        <dbReference type="ARBA" id="ARBA00023029"/>
    </source>
</evidence>
<comment type="similarity">
    <text evidence="16">In the C-terminal section; belongs to the type IA topoisomerase family.</text>
</comment>
<evidence type="ECO:0000256" key="12">
    <source>
        <dbReference type="ARBA" id="ARBA00023125"/>
    </source>
</evidence>
<dbReference type="InterPro" id="IPR027417">
    <property type="entry name" value="P-loop_NTPase"/>
</dbReference>
<feature type="binding site" evidence="16">
    <location>
        <position position="84"/>
    </location>
    <ligand>
        <name>ATP</name>
        <dbReference type="ChEBI" id="CHEBI:30616"/>
    </ligand>
</feature>
<comment type="catalytic activity">
    <reaction evidence="15 16 17">
        <text>ATP + H2O = ADP + phosphate + H(+)</text>
        <dbReference type="Rhea" id="RHEA:13065"/>
        <dbReference type="ChEBI" id="CHEBI:15377"/>
        <dbReference type="ChEBI" id="CHEBI:15378"/>
        <dbReference type="ChEBI" id="CHEBI:30616"/>
        <dbReference type="ChEBI" id="CHEBI:43474"/>
        <dbReference type="ChEBI" id="CHEBI:456216"/>
    </reaction>
</comment>
<keyword evidence="11 16" id="KW-0799">Topoisomerase</keyword>
<keyword evidence="4 16" id="KW-0963">Cytoplasm</keyword>
<comment type="function">
    <text evidence="16">Modifies the topological state of DNA by introducing positive supercoils in an ATP-dependent process, increasing the linking number in steps of +1. Binds to single-stranded DNA, transiently cleaves and then rejoins the ends, introducing a positive supercoil in the process. The scissile phosphodiester is attacked by the catalytic tyrosine of the enzyme, resulting in the formation of a DNA-(5'-phosphotyrosyl)-enzyme intermediate. Probably involved in rewinding DNA strands in regions of the chromosome that have opened up to allow replication, transcription, DNA repair and/or for DNA protection.</text>
</comment>
<evidence type="ECO:0000256" key="18">
    <source>
        <dbReference type="SAM" id="Coils"/>
    </source>
</evidence>
<dbReference type="InterPro" id="IPR040569">
    <property type="entry name" value="Znf_Rg"/>
</dbReference>
<dbReference type="InterPro" id="IPR006171">
    <property type="entry name" value="TOPRIM_dom"/>
</dbReference>
<dbReference type="Pfam" id="PF17915">
    <property type="entry name" value="zf_Rg"/>
    <property type="match status" value="1"/>
</dbReference>
<keyword evidence="24" id="KW-1185">Reference proteome</keyword>
<dbReference type="Gene3D" id="3.40.50.140">
    <property type="match status" value="1"/>
</dbReference>
<dbReference type="InterPro" id="IPR034142">
    <property type="entry name" value="TOPRIM_RevGyr"/>
</dbReference>
<comment type="miscellaneous">
    <text evidence="16">This enzyme is the only unique feature of hyperthermophilic bacteria/archaea known and seems to be essential for adaptation to life at high temperatures. It may play a role in stabilization of DNA at high temperatures.</text>
</comment>
<evidence type="ECO:0000256" key="17">
    <source>
        <dbReference type="RuleBase" id="RU004026"/>
    </source>
</evidence>
<dbReference type="CDD" id="cd18798">
    <property type="entry name" value="SF2_C_reverse_gyrase"/>
    <property type="match status" value="1"/>
</dbReference>
<evidence type="ECO:0000313" key="23">
    <source>
        <dbReference type="EMBL" id="BCS81415.1"/>
    </source>
</evidence>
<dbReference type="InterPro" id="IPR014001">
    <property type="entry name" value="Helicase_ATP-bd"/>
</dbReference>
<comment type="subunit">
    <text evidence="3 16">Monomer.</text>
</comment>
<dbReference type="CDD" id="cd17924">
    <property type="entry name" value="DDXDc_reverse_gyrase"/>
    <property type="match status" value="1"/>
</dbReference>
<evidence type="ECO:0000259" key="20">
    <source>
        <dbReference type="PROSITE" id="PS51192"/>
    </source>
</evidence>
<dbReference type="InterPro" id="IPR005736">
    <property type="entry name" value="Reverse_gyrase"/>
</dbReference>
<dbReference type="Gene3D" id="2.60.510.20">
    <property type="match status" value="1"/>
</dbReference>
<comment type="domain">
    <text evidence="16">Introduction of positive supercoils requires the cooperation of both domains. The helicase-like domain probably does not directly unwind DNA, but more likely acts by driving ATP-dependent conformational changes within the whole enzyme. A beta hairpin in the 'latch' region of the N-terminal domain plays a regulatory role in the enzyme, repressing topoisomerase activity in the absence of ATP and preventing the enzyme from acting as an ATP-independent relaxing enzyme; it also helps to coordinate nucleotide hydrolysis by the ATPase domain with the supercoiling activity of the topoisomerase domain.</text>
</comment>
<keyword evidence="7 16" id="KW-0863">Zinc-finger</keyword>
<dbReference type="InterPro" id="IPR011545">
    <property type="entry name" value="DEAD/DEAH_box_helicase_dom"/>
</dbReference>